<gene>
    <name evidence="1" type="ORF">LVIROSA_LOCUS26934</name>
</gene>
<sequence length="93" mass="10489">MDVNRFLQQTSGYGREVVVRGEKWQVVYAKRKTETPKSSLTLLSGRRPFLVDSPFPCRLTAVRSQLSLLAHPLSSLLQFSCSSCRQDLQTALC</sequence>
<keyword evidence="2" id="KW-1185">Reference proteome</keyword>
<protein>
    <submittedName>
        <fullName evidence="1">Uncharacterized protein</fullName>
    </submittedName>
</protein>
<dbReference type="AlphaFoldDB" id="A0AAU9NSN6"/>
<accession>A0AAU9NSN6</accession>
<name>A0AAU9NSN6_9ASTR</name>
<organism evidence="1 2">
    <name type="scientific">Lactuca virosa</name>
    <dbReference type="NCBI Taxonomy" id="75947"/>
    <lineage>
        <taxon>Eukaryota</taxon>
        <taxon>Viridiplantae</taxon>
        <taxon>Streptophyta</taxon>
        <taxon>Embryophyta</taxon>
        <taxon>Tracheophyta</taxon>
        <taxon>Spermatophyta</taxon>
        <taxon>Magnoliopsida</taxon>
        <taxon>eudicotyledons</taxon>
        <taxon>Gunneridae</taxon>
        <taxon>Pentapetalae</taxon>
        <taxon>asterids</taxon>
        <taxon>campanulids</taxon>
        <taxon>Asterales</taxon>
        <taxon>Asteraceae</taxon>
        <taxon>Cichorioideae</taxon>
        <taxon>Cichorieae</taxon>
        <taxon>Lactucinae</taxon>
        <taxon>Lactuca</taxon>
    </lineage>
</organism>
<proteinExistence type="predicted"/>
<evidence type="ECO:0000313" key="1">
    <source>
        <dbReference type="EMBL" id="CAH1440825.1"/>
    </source>
</evidence>
<dbReference type="Proteomes" id="UP001157418">
    <property type="component" value="Unassembled WGS sequence"/>
</dbReference>
<evidence type="ECO:0000313" key="2">
    <source>
        <dbReference type="Proteomes" id="UP001157418"/>
    </source>
</evidence>
<reference evidence="1 2" key="1">
    <citation type="submission" date="2022-01" db="EMBL/GenBank/DDBJ databases">
        <authorList>
            <person name="Xiong W."/>
            <person name="Schranz E."/>
        </authorList>
    </citation>
    <scope>NUCLEOTIDE SEQUENCE [LARGE SCALE GENOMIC DNA]</scope>
</reference>
<dbReference type="EMBL" id="CAKMRJ010005412">
    <property type="protein sequence ID" value="CAH1440825.1"/>
    <property type="molecule type" value="Genomic_DNA"/>
</dbReference>
<comment type="caution">
    <text evidence="1">The sequence shown here is derived from an EMBL/GenBank/DDBJ whole genome shotgun (WGS) entry which is preliminary data.</text>
</comment>